<evidence type="ECO:0000256" key="8">
    <source>
        <dbReference type="ARBA" id="ARBA00022967"/>
    </source>
</evidence>
<dbReference type="PANTHER" id="PTHR11435:SF1">
    <property type="entry name" value="NADH-UBIQUINONE OXIDOREDUCTASE CHAIN 6"/>
    <property type="match status" value="1"/>
</dbReference>
<evidence type="ECO:0000256" key="9">
    <source>
        <dbReference type="ARBA" id="ARBA00022982"/>
    </source>
</evidence>
<keyword evidence="6" id="KW-0679">Respiratory chain</keyword>
<keyword evidence="12 17" id="KW-0496">Mitochondrion</keyword>
<comment type="catalytic activity">
    <reaction evidence="15">
        <text>a ubiquinone + NADH + 5 H(+)(in) = a ubiquinol + NAD(+) + 4 H(+)(out)</text>
        <dbReference type="Rhea" id="RHEA:29091"/>
        <dbReference type="Rhea" id="RHEA-COMP:9565"/>
        <dbReference type="Rhea" id="RHEA-COMP:9566"/>
        <dbReference type="ChEBI" id="CHEBI:15378"/>
        <dbReference type="ChEBI" id="CHEBI:16389"/>
        <dbReference type="ChEBI" id="CHEBI:17976"/>
        <dbReference type="ChEBI" id="CHEBI:57540"/>
        <dbReference type="ChEBI" id="CHEBI:57945"/>
        <dbReference type="EC" id="7.1.1.2"/>
    </reaction>
</comment>
<dbReference type="EC" id="7.1.1.2" evidence="3"/>
<dbReference type="EMBL" id="KM586244">
    <property type="protein sequence ID" value="AJG02504.1"/>
    <property type="molecule type" value="Genomic_DNA"/>
</dbReference>
<dbReference type="GO" id="GO:0031966">
    <property type="term" value="C:mitochondrial membrane"/>
    <property type="evidence" value="ECO:0007669"/>
    <property type="project" value="UniProtKB-SubCell"/>
</dbReference>
<keyword evidence="9" id="KW-0249">Electron transport</keyword>
<evidence type="ECO:0000256" key="10">
    <source>
        <dbReference type="ARBA" id="ARBA00022989"/>
    </source>
</evidence>
<evidence type="ECO:0000256" key="5">
    <source>
        <dbReference type="ARBA" id="ARBA00022448"/>
    </source>
</evidence>
<evidence type="ECO:0000256" key="7">
    <source>
        <dbReference type="ARBA" id="ARBA00022692"/>
    </source>
</evidence>
<evidence type="ECO:0000256" key="12">
    <source>
        <dbReference type="ARBA" id="ARBA00023128"/>
    </source>
</evidence>
<feature type="transmembrane region" description="Helical" evidence="16">
    <location>
        <begin position="130"/>
        <end position="151"/>
    </location>
</feature>
<evidence type="ECO:0000256" key="14">
    <source>
        <dbReference type="ARBA" id="ARBA00031019"/>
    </source>
</evidence>
<dbReference type="PANTHER" id="PTHR11435">
    <property type="entry name" value="NADH UBIQUINONE OXIDOREDUCTASE SUBUNIT ND6"/>
    <property type="match status" value="1"/>
</dbReference>
<evidence type="ECO:0000256" key="13">
    <source>
        <dbReference type="ARBA" id="ARBA00023136"/>
    </source>
</evidence>
<comment type="subcellular location">
    <subcellularLocation>
        <location evidence="1">Mitochondrion membrane</location>
        <topology evidence="1">Multi-pass membrane protein</topology>
    </subcellularLocation>
</comment>
<evidence type="ECO:0000256" key="15">
    <source>
        <dbReference type="ARBA" id="ARBA00049551"/>
    </source>
</evidence>
<evidence type="ECO:0000256" key="6">
    <source>
        <dbReference type="ARBA" id="ARBA00022660"/>
    </source>
</evidence>
<geneLocation type="mitochondrion" evidence="17"/>
<keyword evidence="10 16" id="KW-1133">Transmembrane helix</keyword>
<reference evidence="17" key="1">
    <citation type="submission" date="2014-09" db="EMBL/GenBank/DDBJ databases">
        <title>Mitogenomics of the Coleoptera under dense taxon sampling.</title>
        <authorList>
            <person name="Timmermans M.J.T.N."/>
            <person name="Lim J."/>
            <person name="Dodsworth S."/>
            <person name="Haran J."/>
            <person name="Ahrens D."/>
            <person name="Bocak L."/>
            <person name="London A."/>
            <person name="Culverwell L."/>
            <person name="Vogler A.P."/>
        </authorList>
    </citation>
    <scope>NUCLEOTIDE SEQUENCE</scope>
</reference>
<keyword evidence="5" id="KW-0813">Transport</keyword>
<feature type="transmembrane region" description="Helical" evidence="16">
    <location>
        <begin position="78"/>
        <end position="97"/>
    </location>
</feature>
<evidence type="ECO:0000256" key="1">
    <source>
        <dbReference type="ARBA" id="ARBA00004225"/>
    </source>
</evidence>
<evidence type="ECO:0000256" key="4">
    <source>
        <dbReference type="ARBA" id="ARBA00021095"/>
    </source>
</evidence>
<keyword evidence="8" id="KW-1278">Translocase</keyword>
<evidence type="ECO:0000256" key="16">
    <source>
        <dbReference type="SAM" id="Phobius"/>
    </source>
</evidence>
<organism evidence="17">
    <name type="scientific">Tychus niger</name>
    <dbReference type="NCBI Taxonomy" id="879063"/>
    <lineage>
        <taxon>Eukaryota</taxon>
        <taxon>Metazoa</taxon>
        <taxon>Ecdysozoa</taxon>
        <taxon>Arthropoda</taxon>
        <taxon>Hexapoda</taxon>
        <taxon>Insecta</taxon>
        <taxon>Pterygota</taxon>
        <taxon>Neoptera</taxon>
        <taxon>Endopterygota</taxon>
        <taxon>Coleoptera</taxon>
        <taxon>Polyphaga</taxon>
        <taxon>Staphyliniformia</taxon>
        <taxon>Staphylinidae</taxon>
        <taxon>Omaliinae group</taxon>
        <taxon>Pselaphinae</taxon>
        <taxon>Tychus</taxon>
    </lineage>
</organism>
<keyword evidence="7 16" id="KW-0812">Transmembrane</keyword>
<name>A0A0M3LTS4_9COLE</name>
<proteinExistence type="inferred from homology"/>
<comment type="similarity">
    <text evidence="2">Belongs to the complex I subunit 6 family.</text>
</comment>
<sequence>MMILNMMISISLMFMIHPMSMGISLLMQTLLICLITGSMNNNFWFSYILFITMIGGLLILFLYMTSIASNELLKFSKMLMLLNLIMLIPIISINILMDKYFMFYFNNNNNLLDPILMNKYFNKFFNYPNFLIMLMLIIYLFITLIATVKITNIKYGPMRKM</sequence>
<evidence type="ECO:0000313" key="17">
    <source>
        <dbReference type="EMBL" id="AJG02504.1"/>
    </source>
</evidence>
<keyword evidence="13 16" id="KW-0472">Membrane</keyword>
<dbReference type="GO" id="GO:0008137">
    <property type="term" value="F:NADH dehydrogenase (ubiquinone) activity"/>
    <property type="evidence" value="ECO:0007669"/>
    <property type="project" value="UniProtKB-EC"/>
</dbReference>
<gene>
    <name evidence="17" type="primary">ND6</name>
</gene>
<feature type="transmembrane region" description="Helical" evidence="16">
    <location>
        <begin position="47"/>
        <end position="66"/>
    </location>
</feature>
<dbReference type="InterPro" id="IPR050269">
    <property type="entry name" value="ComplexI_Subunit6"/>
</dbReference>
<keyword evidence="11" id="KW-0520">NAD</keyword>
<evidence type="ECO:0000256" key="2">
    <source>
        <dbReference type="ARBA" id="ARBA00005698"/>
    </source>
</evidence>
<evidence type="ECO:0000256" key="3">
    <source>
        <dbReference type="ARBA" id="ARBA00012944"/>
    </source>
</evidence>
<evidence type="ECO:0000256" key="11">
    <source>
        <dbReference type="ARBA" id="ARBA00023027"/>
    </source>
</evidence>
<protein>
    <recommendedName>
        <fullName evidence="4">NADH-ubiquinone oxidoreductase chain 6</fullName>
        <ecNumber evidence="3">7.1.1.2</ecNumber>
    </recommendedName>
    <alternativeName>
        <fullName evidence="14">NADH dehydrogenase subunit 6</fullName>
    </alternativeName>
</protein>
<dbReference type="AlphaFoldDB" id="A0A0M3LTS4"/>
<accession>A0A0M3LTS4</accession>